<evidence type="ECO:0000256" key="6">
    <source>
        <dbReference type="PIRSR" id="PIRSR623088-2"/>
    </source>
</evidence>
<evidence type="ECO:0000256" key="8">
    <source>
        <dbReference type="RuleBase" id="RU363067"/>
    </source>
</evidence>
<reference evidence="10 11" key="1">
    <citation type="journal article" date="2008" name="Nature">
        <title>The Trichoplax genome and the nature of placozoans.</title>
        <authorList>
            <person name="Srivastava M."/>
            <person name="Begovic E."/>
            <person name="Chapman J."/>
            <person name="Putnam N.H."/>
            <person name="Hellsten U."/>
            <person name="Kawashima T."/>
            <person name="Kuo A."/>
            <person name="Mitros T."/>
            <person name="Salamov A."/>
            <person name="Carpenter M.L."/>
            <person name="Signorovitch A.Y."/>
            <person name="Moreno M.A."/>
            <person name="Kamm K."/>
            <person name="Grimwood J."/>
            <person name="Schmutz J."/>
            <person name="Shapiro H."/>
            <person name="Grigoriev I.V."/>
            <person name="Buss L.W."/>
            <person name="Schierwater B."/>
            <person name="Dellaporta S.L."/>
            <person name="Rokhsar D.S."/>
        </authorList>
    </citation>
    <scope>NUCLEOTIDE SEQUENCE [LARGE SCALE GENOMIC DNA]</scope>
    <source>
        <strain evidence="10 11">Grell-BS-1999</strain>
    </source>
</reference>
<protein>
    <recommendedName>
        <fullName evidence="8">Phosphodiesterase</fullName>
        <ecNumber evidence="8">3.1.4.-</ecNumber>
    </recommendedName>
</protein>
<dbReference type="InterPro" id="IPR023088">
    <property type="entry name" value="PDEase"/>
</dbReference>
<dbReference type="KEGG" id="tad:TRIADDRAFT_21752"/>
<dbReference type="FunFam" id="1.10.1300.10:FF:000003">
    <property type="entry name" value="Phosphodiesterase"/>
    <property type="match status" value="1"/>
</dbReference>
<feature type="active site" description="Proton donor" evidence="5">
    <location>
        <position position="505"/>
    </location>
</feature>
<dbReference type="PhylomeDB" id="B3RPP8"/>
<dbReference type="CTD" id="6750724"/>
<feature type="binding site" evidence="6">
    <location>
        <position position="706"/>
    </location>
    <ligand>
        <name>AMP</name>
        <dbReference type="ChEBI" id="CHEBI:456215"/>
    </ligand>
</feature>
<feature type="binding site" evidence="6">
    <location>
        <position position="654"/>
    </location>
    <ligand>
        <name>AMP</name>
        <dbReference type="ChEBI" id="CHEBI:456215"/>
    </ligand>
</feature>
<proteinExistence type="inferred from homology"/>
<dbReference type="HOGENOM" id="CLU_006980_1_0_1"/>
<evidence type="ECO:0000256" key="1">
    <source>
        <dbReference type="ARBA" id="ARBA00007648"/>
    </source>
</evidence>
<dbReference type="SUPFAM" id="SSF55781">
    <property type="entry name" value="GAF domain-like"/>
    <property type="match status" value="2"/>
</dbReference>
<dbReference type="InterPro" id="IPR029016">
    <property type="entry name" value="GAF-like_dom_sf"/>
</dbReference>
<feature type="domain" description="PDEase" evidence="9">
    <location>
        <begin position="424"/>
        <end position="736"/>
    </location>
</feature>
<dbReference type="FunCoup" id="B3RPP8">
    <property type="interactions" value="508"/>
</dbReference>
<keyword evidence="3 7" id="KW-0479">Metal-binding</keyword>
<dbReference type="PROSITE" id="PS00126">
    <property type="entry name" value="PDEASE_I_1"/>
    <property type="match status" value="1"/>
</dbReference>
<dbReference type="GeneID" id="6750724"/>
<evidence type="ECO:0000256" key="7">
    <source>
        <dbReference type="PIRSR" id="PIRSR623088-3"/>
    </source>
</evidence>
<evidence type="ECO:0000313" key="11">
    <source>
        <dbReference type="Proteomes" id="UP000009022"/>
    </source>
</evidence>
<feature type="binding site" evidence="6">
    <location>
        <begin position="505"/>
        <end position="509"/>
    </location>
    <ligand>
        <name>AMP</name>
        <dbReference type="ChEBI" id="CHEBI:456215"/>
    </ligand>
</feature>
<dbReference type="InterPro" id="IPR002073">
    <property type="entry name" value="PDEase_catalytic_dom"/>
</dbReference>
<dbReference type="InParanoid" id="B3RPP8"/>
<dbReference type="GO" id="GO:0010754">
    <property type="term" value="P:negative regulation of cGMP-mediated signaling"/>
    <property type="evidence" value="ECO:0000318"/>
    <property type="project" value="GO_Central"/>
</dbReference>
<dbReference type="OrthoDB" id="295473at2759"/>
<evidence type="ECO:0000256" key="4">
    <source>
        <dbReference type="ARBA" id="ARBA00022801"/>
    </source>
</evidence>
<evidence type="ECO:0000313" key="10">
    <source>
        <dbReference type="EMBL" id="EDV27675.1"/>
    </source>
</evidence>
<dbReference type="Pfam" id="PF00233">
    <property type="entry name" value="PDEase_I"/>
    <property type="match status" value="1"/>
</dbReference>
<accession>B3RPP8</accession>
<dbReference type="SUPFAM" id="SSF109604">
    <property type="entry name" value="HD-domain/PDEase-like"/>
    <property type="match status" value="1"/>
</dbReference>
<organism evidence="10 11">
    <name type="scientific">Trichoplax adhaerens</name>
    <name type="common">Trichoplax reptans</name>
    <dbReference type="NCBI Taxonomy" id="10228"/>
    <lineage>
        <taxon>Eukaryota</taxon>
        <taxon>Metazoa</taxon>
        <taxon>Placozoa</taxon>
        <taxon>Uniplacotomia</taxon>
        <taxon>Trichoplacea</taxon>
        <taxon>Trichoplacidae</taxon>
        <taxon>Trichoplax</taxon>
    </lineage>
</organism>
<dbReference type="PRINTS" id="PR00387">
    <property type="entry name" value="PDIESTERASE1"/>
</dbReference>
<dbReference type="Proteomes" id="UP000009022">
    <property type="component" value="Unassembled WGS sequence"/>
</dbReference>
<keyword evidence="4 8" id="KW-0378">Hydrolase</keyword>
<feature type="binding site" evidence="6">
    <location>
        <position position="544"/>
    </location>
    <ligand>
        <name>AMP</name>
        <dbReference type="ChEBI" id="CHEBI:456215"/>
    </ligand>
</feature>
<dbReference type="AlphaFoldDB" id="B3RPP8"/>
<dbReference type="RefSeq" id="XP_002109509.1">
    <property type="nucleotide sequence ID" value="XM_002109473.1"/>
</dbReference>
<feature type="binding site" evidence="7">
    <location>
        <position position="544"/>
    </location>
    <ligand>
        <name>Zn(2+)</name>
        <dbReference type="ChEBI" id="CHEBI:29105"/>
        <label>2</label>
    </ligand>
</feature>
<feature type="binding site" evidence="7">
    <location>
        <position position="509"/>
    </location>
    <ligand>
        <name>Zn(2+)</name>
        <dbReference type="ChEBI" id="CHEBI:29105"/>
        <label>1</label>
    </ligand>
</feature>
<dbReference type="InterPro" id="IPR036971">
    <property type="entry name" value="PDEase_catalytic_dom_sf"/>
</dbReference>
<evidence type="ECO:0000256" key="2">
    <source>
        <dbReference type="ARBA" id="ARBA00022535"/>
    </source>
</evidence>
<dbReference type="SMART" id="SM00471">
    <property type="entry name" value="HDc"/>
    <property type="match status" value="1"/>
</dbReference>
<dbReference type="CDD" id="cd00077">
    <property type="entry name" value="HDc"/>
    <property type="match status" value="1"/>
</dbReference>
<evidence type="ECO:0000256" key="5">
    <source>
        <dbReference type="PIRSR" id="PIRSR623088-1"/>
    </source>
</evidence>
<dbReference type="PANTHER" id="PTHR11347">
    <property type="entry name" value="CYCLIC NUCLEOTIDE PHOSPHODIESTERASE"/>
    <property type="match status" value="1"/>
</dbReference>
<evidence type="ECO:0000259" key="9">
    <source>
        <dbReference type="PROSITE" id="PS51845"/>
    </source>
</evidence>
<dbReference type="GO" id="GO:0004115">
    <property type="term" value="F:3',5'-cyclic-AMP phosphodiesterase activity"/>
    <property type="evidence" value="ECO:0000318"/>
    <property type="project" value="GO_Central"/>
</dbReference>
<dbReference type="GO" id="GO:0141162">
    <property type="term" value="P:negative regulation of cAMP/PKA signal transduction"/>
    <property type="evidence" value="ECO:0000318"/>
    <property type="project" value="GO_Central"/>
</dbReference>
<dbReference type="GO" id="GO:0004118">
    <property type="term" value="F:3',5'-cGMP-stimulated cyclic-nucleotide phosphodiesterase activity"/>
    <property type="evidence" value="ECO:0000318"/>
    <property type="project" value="GO_Central"/>
</dbReference>
<evidence type="ECO:0000256" key="3">
    <source>
        <dbReference type="ARBA" id="ARBA00022723"/>
    </source>
</evidence>
<dbReference type="InterPro" id="IPR023174">
    <property type="entry name" value="PDEase_CS"/>
</dbReference>
<dbReference type="Pfam" id="PF01590">
    <property type="entry name" value="GAF"/>
    <property type="match status" value="2"/>
</dbReference>
<dbReference type="eggNOG" id="KOG3689">
    <property type="taxonomic scope" value="Eukaryota"/>
</dbReference>
<name>B3RPP8_TRIAD</name>
<sequence>MITVTEVDSEGVAQYLKMNPDVLDDFVATNISQGQLEKWLMTKTRRQRAMSDTESIASDGGKFKLNSSILFSNHSDKRKLLQEWMLEINNKPNQTLILSELINCLSSVIQVDGKLLYVIDTSTEYLIAIFIFCITSGRQAIGMGTTIPAYVATCKESIRLDDILIDERFPDGIENTAQSIICQPVIKSNGEIIAVILVYRTVNNSQFNKEDEETISSFLLWAGAALYYAGMYHSMEKERKLNEFLLTMTKSIFQDIVSMDTVITKIMNYAQKLVDADRASLFLVDNKSNELYARIFDVGNNDNDDKVDKNIKEIRFPMSKGIAGYVATSGNVLNIKDAYKDSRFNREIDSQTGYTTKTILCMPIFIRGNVIGVVQMVNKRSSVFTQQDEQSFETFAVYCGLALHHAKLYDKIRRSEQKYKVALEVLSYHSQCSHDELHSLRNADPVYVASLARYDFDVKRITDKDIPGYVLFMFRDIFAQFRYDIEELMKFTLTVRKNYRKVPYHNWYHAFTVAHTMYTIIKKNPNLFTELEAIGLYVACLCHDLDHRGRNNAFMVNSSTPLAAVYSTSTMEHHHFNQTITILQNDGHNIFSHLNSEEYKTVLGYIKHAILATDLALFFGNKSKLKAIVDAGEFSWNNSIHRALIRAIAVTACDISSNAKPWDINKDTVKVIFQEFYAQGDEEKRQGRQPIPMMDRGLAHELPANQVGFVVGICLPCYELLVKVLPGTQPMLDGIR</sequence>
<dbReference type="GO" id="GO:0047555">
    <property type="term" value="F:3',5'-cyclic-GMP phosphodiesterase activity"/>
    <property type="evidence" value="ECO:0000318"/>
    <property type="project" value="GO_Central"/>
</dbReference>
<feature type="binding site" evidence="7">
    <location>
        <position position="654"/>
    </location>
    <ligand>
        <name>Zn(2+)</name>
        <dbReference type="ChEBI" id="CHEBI:29105"/>
        <label>1</label>
    </ligand>
</feature>
<feature type="binding site" evidence="7">
    <location>
        <position position="544"/>
    </location>
    <ligand>
        <name>Zn(2+)</name>
        <dbReference type="ChEBI" id="CHEBI:29105"/>
        <label>1</label>
    </ligand>
</feature>
<comment type="cofactor">
    <cofactor evidence="8">
        <name>a divalent metal cation</name>
        <dbReference type="ChEBI" id="CHEBI:60240"/>
    </cofactor>
    <text evidence="8">Binds 2 divalent metal cations per subunit. Site 1 may preferentially bind zinc ions, while site 2 has a preference for magnesium and/or manganese ions.</text>
</comment>
<dbReference type="InterPro" id="IPR003607">
    <property type="entry name" value="HD/PDEase_dom"/>
</dbReference>
<dbReference type="InterPro" id="IPR003018">
    <property type="entry name" value="GAF"/>
</dbReference>
<dbReference type="PROSITE" id="PS51845">
    <property type="entry name" value="PDEASE_I_2"/>
    <property type="match status" value="1"/>
</dbReference>
<dbReference type="STRING" id="10228.B3RPP8"/>
<dbReference type="OMA" id="YNAKKWE"/>
<dbReference type="Gene3D" id="1.10.1300.10">
    <property type="entry name" value="3'5'-cyclic nucleotide phosphodiesterase, catalytic domain"/>
    <property type="match status" value="1"/>
</dbReference>
<dbReference type="GO" id="GO:0046872">
    <property type="term" value="F:metal ion binding"/>
    <property type="evidence" value="ECO:0007669"/>
    <property type="project" value="UniProtKB-KW"/>
</dbReference>
<dbReference type="EMBL" id="DS985242">
    <property type="protein sequence ID" value="EDV27675.1"/>
    <property type="molecule type" value="Genomic_DNA"/>
</dbReference>
<dbReference type="GO" id="GO:0007165">
    <property type="term" value="P:signal transduction"/>
    <property type="evidence" value="ECO:0007669"/>
    <property type="project" value="InterPro"/>
</dbReference>
<gene>
    <name evidence="10" type="ORF">TRIADDRAFT_21752</name>
</gene>
<comment type="similarity">
    <text evidence="1 8">Belongs to the cyclic nucleotide phosphodiesterase family.</text>
</comment>
<keyword evidence="11" id="KW-1185">Reference proteome</keyword>
<dbReference type="SMART" id="SM00065">
    <property type="entry name" value="GAF"/>
    <property type="match status" value="2"/>
</dbReference>
<dbReference type="FunFam" id="3.30.450.40:FF:000067">
    <property type="entry name" value="Phosphodiesterase"/>
    <property type="match status" value="1"/>
</dbReference>
<dbReference type="Gene3D" id="3.30.450.40">
    <property type="match status" value="2"/>
</dbReference>
<feature type="binding site" evidence="7">
    <location>
        <position position="543"/>
    </location>
    <ligand>
        <name>Zn(2+)</name>
        <dbReference type="ChEBI" id="CHEBI:29105"/>
        <label>1</label>
    </ligand>
</feature>
<dbReference type="EC" id="3.1.4.-" evidence="8"/>
<keyword evidence="2" id="KW-0140">cGMP</keyword>